<dbReference type="Proteomes" id="UP000198558">
    <property type="component" value="Unassembled WGS sequence"/>
</dbReference>
<evidence type="ECO:0000313" key="2">
    <source>
        <dbReference type="EMBL" id="SET75583.1"/>
    </source>
</evidence>
<dbReference type="OrthoDB" id="1644422at2"/>
<gene>
    <name evidence="1" type="ORF">IMSAGC017_01579</name>
    <name evidence="2" type="ORF">SAMN04489758_13716</name>
</gene>
<evidence type="ECO:0000313" key="3">
    <source>
        <dbReference type="Proteomes" id="UP000198558"/>
    </source>
</evidence>
<dbReference type="GeneID" id="78289200"/>
<evidence type="ECO:0000313" key="1">
    <source>
        <dbReference type="EMBL" id="GFI41535.1"/>
    </source>
</evidence>
<dbReference type="RefSeq" id="WP_092355849.1">
    <property type="nucleotide sequence ID" value="NZ_BLMI01000189.1"/>
</dbReference>
<keyword evidence="3" id="KW-1185">Reference proteome</keyword>
<evidence type="ECO:0000313" key="4">
    <source>
        <dbReference type="Proteomes" id="UP000490821"/>
    </source>
</evidence>
<sequence>MERKCSVCQTKLNTNCYVKDNGTATLSYLELIIKDDNLKKTNSELKSCYCPNCGHVEFYIDLPTKPNK</sequence>
<dbReference type="EMBL" id="BLMI01000189">
    <property type="protein sequence ID" value="GFI41535.1"/>
    <property type="molecule type" value="Genomic_DNA"/>
</dbReference>
<dbReference type="Proteomes" id="UP000490821">
    <property type="component" value="Unassembled WGS sequence"/>
</dbReference>
<reference evidence="3" key="1">
    <citation type="submission" date="2016-10" db="EMBL/GenBank/DDBJ databases">
        <authorList>
            <person name="Varghese N."/>
            <person name="Submissions S."/>
        </authorList>
    </citation>
    <scope>NUCLEOTIDE SEQUENCE [LARGE SCALE GENOMIC DNA]</scope>
    <source>
        <strain evidence="3">DSM 1551</strain>
    </source>
</reference>
<name>A0A1I0GW34_9FIRM</name>
<organism evidence="2 3">
    <name type="scientific">Thomasclavelia cocleata</name>
    <dbReference type="NCBI Taxonomy" id="69824"/>
    <lineage>
        <taxon>Bacteria</taxon>
        <taxon>Bacillati</taxon>
        <taxon>Bacillota</taxon>
        <taxon>Erysipelotrichia</taxon>
        <taxon>Erysipelotrichales</taxon>
        <taxon>Coprobacillaceae</taxon>
        <taxon>Thomasclavelia</taxon>
    </lineage>
</organism>
<proteinExistence type="predicted"/>
<accession>A0A1I0GW34</accession>
<protein>
    <submittedName>
        <fullName evidence="2">Uncharacterized protein</fullName>
    </submittedName>
</protein>
<reference evidence="1 4" key="3">
    <citation type="journal article" date="2020" name="Microbiome">
        <title>Single-cell genomics of uncultured bacteria reveals dietary fiber responders in the mouse gut microbiota.</title>
        <authorList>
            <person name="Chijiiwa R."/>
            <person name="Hosokawa M."/>
            <person name="Kogawa M."/>
            <person name="Nishikawa Y."/>
            <person name="Ide K."/>
            <person name="Sakanashi C."/>
            <person name="Takahashi K."/>
            <person name="Takeyama H."/>
        </authorList>
    </citation>
    <scope>NUCLEOTIDE SEQUENCE [LARGE SCALE GENOMIC DNA]</scope>
    <source>
        <strain evidence="1">IMSAGC_017</strain>
    </source>
</reference>
<dbReference type="EMBL" id="FOIN01000037">
    <property type="protein sequence ID" value="SET75583.1"/>
    <property type="molecule type" value="Genomic_DNA"/>
</dbReference>
<dbReference type="AlphaFoldDB" id="A0A1I0GW34"/>
<reference evidence="2" key="2">
    <citation type="submission" date="2016-10" db="EMBL/GenBank/DDBJ databases">
        <authorList>
            <person name="de Groot N.N."/>
        </authorList>
    </citation>
    <scope>NUCLEOTIDE SEQUENCE [LARGE SCALE GENOMIC DNA]</scope>
    <source>
        <strain evidence="2">DSM 1551</strain>
    </source>
</reference>